<accession>A0A418VEF3</accession>
<gene>
    <name evidence="1" type="ORF">D3875_04160</name>
</gene>
<reference evidence="1 2" key="1">
    <citation type="submission" date="2018-09" db="EMBL/GenBank/DDBJ databases">
        <authorList>
            <person name="Zhu H."/>
        </authorList>
    </citation>
    <scope>NUCLEOTIDE SEQUENCE [LARGE SCALE GENOMIC DNA]</scope>
    <source>
        <strain evidence="1 2">K2S05-167</strain>
    </source>
</reference>
<keyword evidence="2" id="KW-1185">Reference proteome</keyword>
<evidence type="ECO:0000313" key="1">
    <source>
        <dbReference type="EMBL" id="RJF74481.1"/>
    </source>
</evidence>
<proteinExistence type="predicted"/>
<protein>
    <submittedName>
        <fullName evidence="1">Uncharacterized protein</fullName>
    </submittedName>
</protein>
<sequence>MAMTLTPKTLTFKRGDSFEQTLRVQLTEGPPLTDLSATAQARRASNDEEVAELDVDLRPVSATEALVVLSRPYRDTETWPLGILLIDVQFDWAGLRLSTQTFQVKVIADVTRHA</sequence>
<dbReference type="EMBL" id="QYUJ01000010">
    <property type="protein sequence ID" value="RJF74481.1"/>
    <property type="molecule type" value="Genomic_DNA"/>
</dbReference>
<name>A0A418VEF3_9DEIO</name>
<organism evidence="1 2">
    <name type="scientific">Deinococcus cavernae</name>
    <dbReference type="NCBI Taxonomy" id="2320857"/>
    <lineage>
        <taxon>Bacteria</taxon>
        <taxon>Thermotogati</taxon>
        <taxon>Deinococcota</taxon>
        <taxon>Deinococci</taxon>
        <taxon>Deinococcales</taxon>
        <taxon>Deinococcaceae</taxon>
        <taxon>Deinococcus</taxon>
    </lineage>
</organism>
<dbReference type="AlphaFoldDB" id="A0A418VEF3"/>
<dbReference type="Proteomes" id="UP000286287">
    <property type="component" value="Unassembled WGS sequence"/>
</dbReference>
<comment type="caution">
    <text evidence="1">The sequence shown here is derived from an EMBL/GenBank/DDBJ whole genome shotgun (WGS) entry which is preliminary data.</text>
</comment>
<evidence type="ECO:0000313" key="2">
    <source>
        <dbReference type="Proteomes" id="UP000286287"/>
    </source>
</evidence>